<feature type="signal peptide" evidence="1">
    <location>
        <begin position="1"/>
        <end position="19"/>
    </location>
</feature>
<organism evidence="2">
    <name type="scientific">Lepeophtheirus salmonis</name>
    <name type="common">Salmon louse</name>
    <name type="synonym">Caligus salmonis</name>
    <dbReference type="NCBI Taxonomy" id="72036"/>
    <lineage>
        <taxon>Eukaryota</taxon>
        <taxon>Metazoa</taxon>
        <taxon>Ecdysozoa</taxon>
        <taxon>Arthropoda</taxon>
        <taxon>Crustacea</taxon>
        <taxon>Multicrustacea</taxon>
        <taxon>Hexanauplia</taxon>
        <taxon>Copepoda</taxon>
        <taxon>Siphonostomatoida</taxon>
        <taxon>Caligidae</taxon>
        <taxon>Lepeophtheirus</taxon>
    </lineage>
</organism>
<proteinExistence type="predicted"/>
<reference evidence="2" key="1">
    <citation type="submission" date="2014-05" db="EMBL/GenBank/DDBJ databases">
        <authorList>
            <person name="Chronopoulou M."/>
        </authorList>
    </citation>
    <scope>NUCLEOTIDE SEQUENCE</scope>
    <source>
        <tissue evidence="2">Whole organism</tissue>
    </source>
</reference>
<dbReference type="OrthoDB" id="6339459at2759"/>
<protein>
    <submittedName>
        <fullName evidence="2">Putative LOC100167353 [Acyrthosiphon pisum]</fullName>
    </submittedName>
</protein>
<evidence type="ECO:0000313" key="2">
    <source>
        <dbReference type="EMBL" id="CDW21999.1"/>
    </source>
</evidence>
<accession>A0A0K2T7D1</accession>
<dbReference type="EMBL" id="HACA01004638">
    <property type="protein sequence ID" value="CDW21999.1"/>
    <property type="molecule type" value="Transcribed_RNA"/>
</dbReference>
<sequence length="511" mass="58577">MSIRIYAIIFVCLFGSISNEELDISLVEENIDSVETDESNFSTGVKDVHRFVKQYREVNLYDVPPEDKVLELIHTIDFTKPGNNKFSKLGVLLDKFFILTKNGIPFRDIREAIPLGVPLSDALIAMHKLTFQRKVKNEGKKKKKDPNVVMMELMGYVLSGKTDLKFVDKVLSFVKDNPTFAVTKAVELATKFGFITRHTSKSIHNNFLPIFESDVASEYVDSFYNMTMNFFRTPSGERIVSQFPEIIKNPSVDKVVEFLKKESEWNAQMFFDSMENSDYKNGILKMLSSLIAKIIAQGEILFGSPSERGLLLMNGILLSQGIPAYNTKRPIYSLGVAVNKAIKLFTTFRFDVSPYISTIEDLFKELTESAQWKLFFSLDEVQRVTAIQRFIDDEVTEHIGDLWSMHSYMSKNNKWNCIEIFLCLEAQKAKKSGKETQQIGASVMSMVAAWIWNENSINADFWKYYEAVWNGISLECDTKYPMKDLKDCVALSWQEEGSKNKMELNFDKVEL</sequence>
<dbReference type="AlphaFoldDB" id="A0A0K2T7D1"/>
<feature type="chain" id="PRO_5005487515" evidence="1">
    <location>
        <begin position="20"/>
        <end position="511"/>
    </location>
</feature>
<keyword evidence="1" id="KW-0732">Signal</keyword>
<evidence type="ECO:0000256" key="1">
    <source>
        <dbReference type="SAM" id="SignalP"/>
    </source>
</evidence>
<name>A0A0K2T7D1_LEPSM</name>